<dbReference type="GO" id="GO:0045494">
    <property type="term" value="P:photoreceptor cell maintenance"/>
    <property type="evidence" value="ECO:0007669"/>
    <property type="project" value="TreeGrafter"/>
</dbReference>
<keyword evidence="3" id="KW-1185">Reference proteome</keyword>
<dbReference type="GO" id="GO:0005524">
    <property type="term" value="F:ATP binding"/>
    <property type="evidence" value="ECO:0007669"/>
    <property type="project" value="InterPro"/>
</dbReference>
<evidence type="ECO:0000256" key="1">
    <source>
        <dbReference type="SAM" id="MobiDB-lite"/>
    </source>
</evidence>
<evidence type="ECO:0000313" key="3">
    <source>
        <dbReference type="Proteomes" id="UP000596742"/>
    </source>
</evidence>
<dbReference type="Gene3D" id="1.10.560.10">
    <property type="entry name" value="GroEL-like equatorial domain"/>
    <property type="match status" value="1"/>
</dbReference>
<dbReference type="InterPro" id="IPR027413">
    <property type="entry name" value="GROEL-like_equatorial_sf"/>
</dbReference>
<dbReference type="GO" id="GO:0051131">
    <property type="term" value="P:chaperone-mediated protein complex assembly"/>
    <property type="evidence" value="ECO:0007669"/>
    <property type="project" value="InterPro"/>
</dbReference>
<dbReference type="SUPFAM" id="SSF48592">
    <property type="entry name" value="GroEL equatorial domain-like"/>
    <property type="match status" value="1"/>
</dbReference>
<name>A0A8B6ES84_MYTGA</name>
<dbReference type="Proteomes" id="UP000596742">
    <property type="component" value="Unassembled WGS sequence"/>
</dbReference>
<dbReference type="Pfam" id="PF00118">
    <property type="entry name" value="Cpn60_TCP1"/>
    <property type="match status" value="1"/>
</dbReference>
<organism evidence="2 3">
    <name type="scientific">Mytilus galloprovincialis</name>
    <name type="common">Mediterranean mussel</name>
    <dbReference type="NCBI Taxonomy" id="29158"/>
    <lineage>
        <taxon>Eukaryota</taxon>
        <taxon>Metazoa</taxon>
        <taxon>Spiralia</taxon>
        <taxon>Lophotrochozoa</taxon>
        <taxon>Mollusca</taxon>
        <taxon>Bivalvia</taxon>
        <taxon>Autobranchia</taxon>
        <taxon>Pteriomorphia</taxon>
        <taxon>Mytilida</taxon>
        <taxon>Mytiloidea</taxon>
        <taxon>Mytilidae</taxon>
        <taxon>Mytilinae</taxon>
        <taxon>Mytilus</taxon>
    </lineage>
</organism>
<reference evidence="2" key="1">
    <citation type="submission" date="2018-11" db="EMBL/GenBank/DDBJ databases">
        <authorList>
            <person name="Alioto T."/>
            <person name="Alioto T."/>
        </authorList>
    </citation>
    <scope>NUCLEOTIDE SEQUENCE</scope>
</reference>
<comment type="caution">
    <text evidence="2">The sequence shown here is derived from an EMBL/GenBank/DDBJ whole genome shotgun (WGS) entry which is preliminary data.</text>
</comment>
<dbReference type="InterPro" id="IPR002423">
    <property type="entry name" value="Cpn60/GroEL/TCP-1"/>
</dbReference>
<dbReference type="AlphaFoldDB" id="A0A8B6ES84"/>
<protein>
    <submittedName>
        <fullName evidence="2">Bardet-Biedl syndrome 12 protein</fullName>
    </submittedName>
</protein>
<dbReference type="PANTHER" id="PTHR46883">
    <property type="entry name" value="BARDET-BIEDL SYNDROME 12 PROTEIN"/>
    <property type="match status" value="1"/>
</dbReference>
<gene>
    <name evidence="2" type="ORF">MGAL_10B049352</name>
</gene>
<accession>A0A8B6ES84</accession>
<proteinExistence type="predicted"/>
<dbReference type="OrthoDB" id="10037098at2759"/>
<dbReference type="PANTHER" id="PTHR46883:SF1">
    <property type="entry name" value="BARDET-BIEDL SYNDROME 12 PROTEIN"/>
    <property type="match status" value="1"/>
</dbReference>
<dbReference type="EMBL" id="UYJE01005617">
    <property type="protein sequence ID" value="VDI38750.1"/>
    <property type="molecule type" value="Genomic_DNA"/>
</dbReference>
<dbReference type="InterPro" id="IPR042984">
    <property type="entry name" value="BBS12"/>
</dbReference>
<feature type="region of interest" description="Disordered" evidence="1">
    <location>
        <begin position="343"/>
        <end position="369"/>
    </location>
</feature>
<feature type="compositionally biased region" description="Basic and acidic residues" evidence="1">
    <location>
        <begin position="348"/>
        <end position="362"/>
    </location>
</feature>
<sequence length="790" mass="88624">MFASQQELNILSICSLVQSTLGTKNSVKCVVDNNDSLFIRETSMLLTTLNVQDPIGQFIISVCQSFHHQHGCGVTTLLYMIGMFVKVCRNLKDKGVPSDYIVANLDMILNKCCKKTDEIRIDFSKPTCRKPKQKENYSKQNCTVVGGVVPEEDKYENSLRGKGHQPLEMNQTVNCSTKVERNLKSKNSPITDEFDHSDLDWLLDDDLSREMLGINRDNKSDVLCCRQQQSHFKGSHVKVRPKNKIVDYRDSDNEFDDCFDTLLNNTTTDQNQGQIVESSGINQDTYSHSVDLKTKSLQPTESKQGTVLSSVDKLLKSLTSSSEKQFSASKILNSSRHYKTIQSSVSEISDKSNKSNAEEKGHVSNGTIKSNQEIALEKYKEMENTRKIKNHILDDEFIGIAQCSEIRTAFNLGPKGDYCLNRKPCVTSDTVKENRETGFISLALGLSHGSEEMMNSLIGSLDLNSPQFGQTSIHCVHNICIEGPLSQTPITVPGVVVKARTEVLGIVTKYDQTPIKTVIVNGDIMYNYKHIGYKKTLPTKQVLSDRITGSEEQKNIKWLNTIEEILKMYSIGCLIVKGSVCNEVIDLCLNRNVIVLDGVYYRTLQSLANQFDVCIVTYLTDVTEANVCNLLVTPYCDDWMLKPCNHVILKADVMVDNLSTIVLCHPSKNGCDLLEQEFERCINVLSSALSSGYVLPGYAKTEEIIAQCLTEIGQEQSSDIYLSVVSEEVAAGFQEFVWTVQRNVQDNPSQDNRIVDDYKTKMSAWKTSFNTAMTIFHTDSYIINDLNQTL</sequence>
<evidence type="ECO:0000313" key="2">
    <source>
        <dbReference type="EMBL" id="VDI38750.1"/>
    </source>
</evidence>